<dbReference type="Pfam" id="PF00009">
    <property type="entry name" value="GTP_EFTU"/>
    <property type="match status" value="1"/>
</dbReference>
<dbReference type="PANTHER" id="PTHR43721:SF22">
    <property type="entry name" value="ELONGATION FACTOR TU, MITOCHONDRIAL"/>
    <property type="match status" value="1"/>
</dbReference>
<name>A0ABP7AVU7_9ACTN</name>
<proteinExistence type="predicted"/>
<dbReference type="SUPFAM" id="SSF50447">
    <property type="entry name" value="Translation proteins"/>
    <property type="match status" value="1"/>
</dbReference>
<dbReference type="PANTHER" id="PTHR43721">
    <property type="entry name" value="ELONGATION FACTOR TU-RELATED"/>
    <property type="match status" value="1"/>
</dbReference>
<dbReference type="Gene3D" id="2.40.30.10">
    <property type="entry name" value="Translation factors"/>
    <property type="match status" value="1"/>
</dbReference>
<reference evidence="7" key="1">
    <citation type="journal article" date="2019" name="Int. J. Syst. Evol. Microbiol.">
        <title>The Global Catalogue of Microorganisms (GCM) 10K type strain sequencing project: providing services to taxonomists for standard genome sequencing and annotation.</title>
        <authorList>
            <consortium name="The Broad Institute Genomics Platform"/>
            <consortium name="The Broad Institute Genome Sequencing Center for Infectious Disease"/>
            <person name="Wu L."/>
            <person name="Ma J."/>
        </authorList>
    </citation>
    <scope>NUCLEOTIDE SEQUENCE [LARGE SCALE GENOMIC DNA]</scope>
    <source>
        <strain evidence="7">JCM 16929</strain>
    </source>
</reference>
<accession>A0ABP7AVU7</accession>
<evidence type="ECO:0000256" key="2">
    <source>
        <dbReference type="ARBA" id="ARBA00022490"/>
    </source>
</evidence>
<comment type="caution">
    <text evidence="6">The sequence shown here is derived from an EMBL/GenBank/DDBJ whole genome shotgun (WGS) entry which is preliminary data.</text>
</comment>
<dbReference type="InterPro" id="IPR027417">
    <property type="entry name" value="P-loop_NTPase"/>
</dbReference>
<dbReference type="Gene3D" id="1.10.10.10">
    <property type="entry name" value="Winged helix-like DNA-binding domain superfamily/Winged helix DNA-binding domain"/>
    <property type="match status" value="1"/>
</dbReference>
<evidence type="ECO:0000313" key="7">
    <source>
        <dbReference type="Proteomes" id="UP001501490"/>
    </source>
</evidence>
<keyword evidence="7" id="KW-1185">Reference proteome</keyword>
<dbReference type="GO" id="GO:0003746">
    <property type="term" value="F:translation elongation factor activity"/>
    <property type="evidence" value="ECO:0007669"/>
    <property type="project" value="UniProtKB-KW"/>
</dbReference>
<dbReference type="Pfam" id="PF09107">
    <property type="entry name" value="WHD_3rd_SelB"/>
    <property type="match status" value="1"/>
</dbReference>
<dbReference type="InterPro" id="IPR015191">
    <property type="entry name" value="SelB_WHD4"/>
</dbReference>
<dbReference type="SUPFAM" id="SSF46785">
    <property type="entry name" value="Winged helix' DNA-binding domain"/>
    <property type="match status" value="1"/>
</dbReference>
<dbReference type="PROSITE" id="PS51722">
    <property type="entry name" value="G_TR_2"/>
    <property type="match status" value="1"/>
</dbReference>
<protein>
    <submittedName>
        <fullName evidence="6">Selenocysteine-specific translation elongation factor</fullName>
    </submittedName>
</protein>
<dbReference type="InterPro" id="IPR004535">
    <property type="entry name" value="Transl_elong_SelB"/>
</dbReference>
<dbReference type="Gene3D" id="3.40.50.300">
    <property type="entry name" value="P-loop containing nucleotide triphosphate hydrolases"/>
    <property type="match status" value="1"/>
</dbReference>
<evidence type="ECO:0000313" key="6">
    <source>
        <dbReference type="EMBL" id="GAA3640988.1"/>
    </source>
</evidence>
<evidence type="ECO:0000256" key="3">
    <source>
        <dbReference type="ARBA" id="ARBA00022917"/>
    </source>
</evidence>
<organism evidence="6 7">
    <name type="scientific">Microlunatus ginsengisoli</name>
    <dbReference type="NCBI Taxonomy" id="363863"/>
    <lineage>
        <taxon>Bacteria</taxon>
        <taxon>Bacillati</taxon>
        <taxon>Actinomycetota</taxon>
        <taxon>Actinomycetes</taxon>
        <taxon>Propionibacteriales</taxon>
        <taxon>Propionibacteriaceae</taxon>
        <taxon>Microlunatus</taxon>
    </lineage>
</organism>
<gene>
    <name evidence="6" type="primary">selB</name>
    <name evidence="6" type="ORF">GCM10022236_49530</name>
</gene>
<dbReference type="InterPro" id="IPR036390">
    <property type="entry name" value="WH_DNA-bd_sf"/>
</dbReference>
<comment type="subcellular location">
    <subcellularLocation>
        <location evidence="1">Cytoplasm</location>
    </subcellularLocation>
</comment>
<dbReference type="InterPro" id="IPR050055">
    <property type="entry name" value="EF-Tu_GTPase"/>
</dbReference>
<dbReference type="NCBIfam" id="TIGR00475">
    <property type="entry name" value="selB"/>
    <property type="match status" value="1"/>
</dbReference>
<dbReference type="CDD" id="cd04171">
    <property type="entry name" value="SelB"/>
    <property type="match status" value="1"/>
</dbReference>
<dbReference type="InterPro" id="IPR009000">
    <property type="entry name" value="Transl_B-barrel_sf"/>
</dbReference>
<dbReference type="Proteomes" id="UP001501490">
    <property type="component" value="Unassembled WGS sequence"/>
</dbReference>
<keyword evidence="4" id="KW-0547">Nucleotide-binding</keyword>
<sequence>MEAYAILVGAAVFKTVVARHPGQAGSIPVRLRHCAPSPLGGSRSMQVIATAGHVDHGKTTLVRALTGMEPDRLAEERRRGMTLDLGFAWTTLPGGSVVSFVDVPGHERFVPTMLAGAGPVPAAMLVVAADEGWRAQTVEHVAILDSLDVRHGLVVVTRSDLADPATALAESRRRLAETSLGAGSGTGATVAAVAVSAVTGAGLPELRAALDALVAGLPSPPASDRVRLFVDRCFTIRGAGTVVTGTLAAGRLEVGEEIEIFPGGRRARIRGLQSLGAKLPAVSAVARVAVNLRGVGTDEIGRGGALLSVSAWLRIDQFDARSTSLDPADLPGDLVLHVGSAAVACSVRALGHDTCRVRLSRPLPLQLGDRAVLRDPSRRQATGVVVLDVEPPELRRRGAARRRADELAALPGTPDAGREIARRGATTRRHLVALGALRPGEPLPAGVDEVAGFVLDRSRMPGWTAELERLVDADRAERPLGPGPALETARRSLGLPDAALVAALADDSAGRLEVRHGRIARPGAGPAFSDREQAALERLARRLAANPFDAPEAAELAELGLTRNVIAAAAARGLILRLPGEILLDPAAPERAVEALRALEQPFTLSAARQELHTTRRVAVPLLEHLDAVGRTIRVDGARRRLA</sequence>
<dbReference type="SUPFAM" id="SSF52540">
    <property type="entry name" value="P-loop containing nucleoside triphosphate hydrolases"/>
    <property type="match status" value="1"/>
</dbReference>
<dbReference type="Gene3D" id="1.10.10.2770">
    <property type="match status" value="1"/>
</dbReference>
<keyword evidence="2" id="KW-0963">Cytoplasm</keyword>
<dbReference type="InterPro" id="IPR036388">
    <property type="entry name" value="WH-like_DNA-bd_sf"/>
</dbReference>
<keyword evidence="6" id="KW-0251">Elongation factor</keyword>
<keyword evidence="4" id="KW-0342">GTP-binding</keyword>
<keyword evidence="3" id="KW-0648">Protein biosynthesis</keyword>
<evidence type="ECO:0000256" key="4">
    <source>
        <dbReference type="ARBA" id="ARBA00023134"/>
    </source>
</evidence>
<dbReference type="PRINTS" id="PR00315">
    <property type="entry name" value="ELONGATNFCT"/>
</dbReference>
<dbReference type="EMBL" id="BAABAB010000051">
    <property type="protein sequence ID" value="GAA3640988.1"/>
    <property type="molecule type" value="Genomic_DNA"/>
</dbReference>
<dbReference type="InterPro" id="IPR000795">
    <property type="entry name" value="T_Tr_GTP-bd_dom"/>
</dbReference>
<evidence type="ECO:0000259" key="5">
    <source>
        <dbReference type="PROSITE" id="PS51722"/>
    </source>
</evidence>
<feature type="domain" description="Tr-type G" evidence="5">
    <location>
        <begin position="43"/>
        <end position="221"/>
    </location>
</feature>
<evidence type="ECO:0000256" key="1">
    <source>
        <dbReference type="ARBA" id="ARBA00004496"/>
    </source>
</evidence>